<keyword evidence="6" id="KW-1185">Reference proteome</keyword>
<evidence type="ECO:0000256" key="4">
    <source>
        <dbReference type="ARBA" id="ARBA00023242"/>
    </source>
</evidence>
<feature type="compositionally biased region" description="Acidic residues" evidence="5">
    <location>
        <begin position="521"/>
        <end position="532"/>
    </location>
</feature>
<dbReference type="RefSeq" id="XP_031436159.1">
    <property type="nucleotide sequence ID" value="XM_031580299.2"/>
</dbReference>
<evidence type="ECO:0000256" key="3">
    <source>
        <dbReference type="ARBA" id="ARBA00022552"/>
    </source>
</evidence>
<sequence length="837" mass="93085">MAQEQEPEVLLAQRLAANERTVRTKAFKKLRRYVRSRSQIPGGGFTEDELLKIWKGLFYCLWMQDKAVLQEELSEQISGLLLSFQNTDTQLLYVETFLKTVKREWNGIDRLRLDKFYQLVRFVFRQVFETLKRNEWEESLNGRVLQLISAQLLDGSAPAGLLLHILDLYLSELSRAGAQQLTADQNLSFIEPFCQTAAKTKDRVVLQAICTSLFGLIVEQAPFAVVDLLKELKAQVEGEESDSGQASEGEEPDATEGEGSSSKVKLLNGKKTSGLSTSEEEGFSDGDVLDLDEDLDLPGEEDIGPVLQFDYGAVAEKLFQLASRTQTPSHNRAKLYKLVKTFRDLSEGVFPQDEGPEDVSTDEDDEEFSRKKKRKKRKQRPEDQEDAHTPPKRQKGEAAEEQSKKKKKKNKRKKKDTPPQKEESVVDTPLQEAAITVDTPPQKEESVVDTPLQEAAITVDMPLLKEESVVDTPLQEAAITVDTPPQKEESVVDTPLQEAAITVDTPPQKEESDVLQATPSTEEEPVVMETDPDITQPLSQPEAEPNEASESSQSDVVGVPAEEQPAAEGKRKKRSRKQETQSLETGCDVTEKEEEEEQTSTPADAKKKRRKKKMSVKDADAPEGPDAHTPDGPDTHTPDPVIQQTASPPEEEEEEEVLLEKPKGRKKKKKAVTPTEDGADAHTPDEADTHTPDEADTHTPDEESAPTPLEKKKKKKKAVITTEEADTHTPDGADTHTPVEALTDDDGADKKKKKKKKKLLTEEEDEGVTLKTCAKEKTVGRQKKKQLKTAGSEFISFQSSSPPKPLFCKKKGVQVPQSKAKKVTFGLKNNKTAEASL</sequence>
<evidence type="ECO:0000313" key="7">
    <source>
        <dbReference type="RefSeq" id="XP_031436159.1"/>
    </source>
</evidence>
<proteinExistence type="inferred from homology"/>
<gene>
    <name evidence="7" type="primary">LOC105898494</name>
</gene>
<feature type="compositionally biased region" description="Acidic residues" evidence="5">
    <location>
        <begin position="354"/>
        <end position="367"/>
    </location>
</feature>
<organism evidence="6 7">
    <name type="scientific">Clupea harengus</name>
    <name type="common">Atlantic herring</name>
    <dbReference type="NCBI Taxonomy" id="7950"/>
    <lineage>
        <taxon>Eukaryota</taxon>
        <taxon>Metazoa</taxon>
        <taxon>Chordata</taxon>
        <taxon>Craniata</taxon>
        <taxon>Vertebrata</taxon>
        <taxon>Euteleostomi</taxon>
        <taxon>Actinopterygii</taxon>
        <taxon>Neopterygii</taxon>
        <taxon>Teleostei</taxon>
        <taxon>Clupei</taxon>
        <taxon>Clupeiformes</taxon>
        <taxon>Clupeoidei</taxon>
        <taxon>Clupeidae</taxon>
        <taxon>Clupea</taxon>
    </lineage>
</organism>
<dbReference type="GO" id="GO:0030688">
    <property type="term" value="C:preribosome, small subunit precursor"/>
    <property type="evidence" value="ECO:0007669"/>
    <property type="project" value="InterPro"/>
</dbReference>
<feature type="region of interest" description="Disordered" evidence="5">
    <location>
        <begin position="476"/>
        <end position="813"/>
    </location>
</feature>
<accession>A0A6P8G9V8</accession>
<evidence type="ECO:0000256" key="2">
    <source>
        <dbReference type="ARBA" id="ARBA00006374"/>
    </source>
</evidence>
<dbReference type="Proteomes" id="UP000515152">
    <property type="component" value="Chromosome 2"/>
</dbReference>
<evidence type="ECO:0000256" key="1">
    <source>
        <dbReference type="ARBA" id="ARBA00004123"/>
    </source>
</evidence>
<feature type="compositionally biased region" description="Low complexity" evidence="5">
    <location>
        <begin position="539"/>
        <end position="554"/>
    </location>
</feature>
<feature type="compositionally biased region" description="Basic residues" evidence="5">
    <location>
        <begin position="370"/>
        <end position="379"/>
    </location>
</feature>
<dbReference type="AlphaFoldDB" id="A0A6P8G9V8"/>
<dbReference type="PANTHER" id="PTHR13026">
    <property type="entry name" value="NNP-1 PROTEIN NOVEL NUCLEAR PROTEIN 1 NOP52"/>
    <property type="match status" value="1"/>
</dbReference>
<feature type="compositionally biased region" description="Basic and acidic residues" evidence="5">
    <location>
        <begin position="725"/>
        <end position="734"/>
    </location>
</feature>
<name>A0A6P8G9V8_CLUHA</name>
<keyword evidence="4" id="KW-0539">Nucleus</keyword>
<dbReference type="PANTHER" id="PTHR13026:SF0">
    <property type="entry name" value="RIBOSOMAL RNA PROCESSING 1B"/>
    <property type="match status" value="1"/>
</dbReference>
<dbReference type="Pfam" id="PF05997">
    <property type="entry name" value="Nop52"/>
    <property type="match status" value="1"/>
</dbReference>
<dbReference type="GO" id="GO:0005634">
    <property type="term" value="C:nucleus"/>
    <property type="evidence" value="ECO:0007669"/>
    <property type="project" value="UniProtKB-SubCell"/>
</dbReference>
<feature type="compositionally biased region" description="Acidic residues" evidence="5">
    <location>
        <begin position="278"/>
        <end position="302"/>
    </location>
</feature>
<protein>
    <submittedName>
        <fullName evidence="7">Ribosomal RNA processing protein 1 homolog B-like isoform X3</fullName>
    </submittedName>
</protein>
<dbReference type="GeneID" id="105898494"/>
<reference evidence="7" key="1">
    <citation type="submission" date="2025-08" db="UniProtKB">
        <authorList>
            <consortium name="RefSeq"/>
        </authorList>
    </citation>
    <scope>IDENTIFICATION</scope>
</reference>
<feature type="compositionally biased region" description="Basic residues" evidence="5">
    <location>
        <begin position="404"/>
        <end position="415"/>
    </location>
</feature>
<feature type="region of interest" description="Disordered" evidence="5">
    <location>
        <begin position="237"/>
        <end position="302"/>
    </location>
</feature>
<comment type="similarity">
    <text evidence="2">Belongs to the RRP1 family.</text>
</comment>
<feature type="region of interest" description="Disordered" evidence="5">
    <location>
        <begin position="347"/>
        <end position="453"/>
    </location>
</feature>
<keyword evidence="3" id="KW-0698">rRNA processing</keyword>
<evidence type="ECO:0000256" key="5">
    <source>
        <dbReference type="SAM" id="MobiDB-lite"/>
    </source>
</evidence>
<dbReference type="GO" id="GO:0006364">
    <property type="term" value="P:rRNA processing"/>
    <property type="evidence" value="ECO:0007669"/>
    <property type="project" value="UniProtKB-KW"/>
</dbReference>
<comment type="subcellular location">
    <subcellularLocation>
        <location evidence="1">Nucleus</location>
    </subcellularLocation>
</comment>
<feature type="compositionally biased region" description="Basic and acidic residues" evidence="5">
    <location>
        <begin position="679"/>
        <end position="701"/>
    </location>
</feature>
<evidence type="ECO:0000313" key="6">
    <source>
        <dbReference type="Proteomes" id="UP000515152"/>
    </source>
</evidence>
<feature type="compositionally biased region" description="Basic and acidic residues" evidence="5">
    <location>
        <begin position="380"/>
        <end position="403"/>
    </location>
</feature>
<feature type="compositionally biased region" description="Acidic residues" evidence="5">
    <location>
        <begin position="237"/>
        <end position="256"/>
    </location>
</feature>
<feature type="compositionally biased region" description="Basic and acidic residues" evidence="5">
    <location>
        <begin position="615"/>
        <end position="637"/>
    </location>
</feature>
<dbReference type="InterPro" id="IPR010301">
    <property type="entry name" value="RRP1"/>
</dbReference>